<dbReference type="FunFam" id="3.40.720.10:FF:000051">
    <property type="entry name" value="Arylsulfatase"/>
    <property type="match status" value="1"/>
</dbReference>
<dbReference type="PANTHER" id="PTHR43108">
    <property type="entry name" value="N-ACETYLGLUCOSAMINE-6-SULFATASE FAMILY MEMBER"/>
    <property type="match status" value="1"/>
</dbReference>
<dbReference type="PROSITE" id="PS00523">
    <property type="entry name" value="SULFATASE_1"/>
    <property type="match status" value="1"/>
</dbReference>
<organism evidence="8 9">
    <name type="scientific">Westerdykella ornata</name>
    <dbReference type="NCBI Taxonomy" id="318751"/>
    <lineage>
        <taxon>Eukaryota</taxon>
        <taxon>Fungi</taxon>
        <taxon>Dikarya</taxon>
        <taxon>Ascomycota</taxon>
        <taxon>Pezizomycotina</taxon>
        <taxon>Dothideomycetes</taxon>
        <taxon>Pleosporomycetidae</taxon>
        <taxon>Pleosporales</taxon>
        <taxon>Sporormiaceae</taxon>
        <taxon>Westerdykella</taxon>
    </lineage>
</organism>
<accession>A0A6A6JQW8</accession>
<dbReference type="GO" id="GO:0008449">
    <property type="term" value="F:N-acetylglucosamine-6-sulfatase activity"/>
    <property type="evidence" value="ECO:0007669"/>
    <property type="project" value="TreeGrafter"/>
</dbReference>
<dbReference type="SUPFAM" id="SSF53649">
    <property type="entry name" value="Alkaline phosphatase-like"/>
    <property type="match status" value="1"/>
</dbReference>
<dbReference type="EMBL" id="ML986487">
    <property type="protein sequence ID" value="KAF2278942.1"/>
    <property type="molecule type" value="Genomic_DNA"/>
</dbReference>
<keyword evidence="3 5" id="KW-0378">Hydrolase</keyword>
<protein>
    <recommendedName>
        <fullName evidence="5">Arylsulfatase</fullName>
        <shortName evidence="5">AS</shortName>
        <ecNumber evidence="5">3.1.6.1</ecNumber>
    </recommendedName>
    <alternativeName>
        <fullName evidence="5">Aryl-sulfate sulphohydrolase</fullName>
    </alternativeName>
</protein>
<dbReference type="Proteomes" id="UP000800097">
    <property type="component" value="Unassembled WGS sequence"/>
</dbReference>
<dbReference type="InterPro" id="IPR024607">
    <property type="entry name" value="Sulfatase_CS"/>
</dbReference>
<comment type="PTM">
    <text evidence="6">The conversion to 3-oxoalanine (also known as C-formylglycine, FGly), of a serine or cysteine residue in prokaryotes and of a cysteine residue in eukaryotes, is critical for catalytic activity.</text>
</comment>
<evidence type="ECO:0000259" key="7">
    <source>
        <dbReference type="Pfam" id="PF00884"/>
    </source>
</evidence>
<evidence type="ECO:0000256" key="5">
    <source>
        <dbReference type="PIRNR" id="PIRNR000972"/>
    </source>
</evidence>
<dbReference type="InterPro" id="IPR000917">
    <property type="entry name" value="Sulfatase_N"/>
</dbReference>
<dbReference type="OrthoDB" id="96314at2759"/>
<evidence type="ECO:0000256" key="3">
    <source>
        <dbReference type="ARBA" id="ARBA00022801"/>
    </source>
</evidence>
<evidence type="ECO:0000313" key="8">
    <source>
        <dbReference type="EMBL" id="KAF2278942.1"/>
    </source>
</evidence>
<evidence type="ECO:0000256" key="2">
    <source>
        <dbReference type="ARBA" id="ARBA00022729"/>
    </source>
</evidence>
<name>A0A6A6JQW8_WESOR</name>
<evidence type="ECO:0000256" key="6">
    <source>
        <dbReference type="PIRSR" id="PIRSR000972-50"/>
    </source>
</evidence>
<proteinExistence type="inferred from homology"/>
<comment type="catalytic activity">
    <reaction evidence="5">
        <text>an aryl sulfate + H2O = a phenol + sulfate + H(+)</text>
        <dbReference type="Rhea" id="RHEA:17261"/>
        <dbReference type="ChEBI" id="CHEBI:15377"/>
        <dbReference type="ChEBI" id="CHEBI:15378"/>
        <dbReference type="ChEBI" id="CHEBI:16189"/>
        <dbReference type="ChEBI" id="CHEBI:33853"/>
        <dbReference type="ChEBI" id="CHEBI:140317"/>
        <dbReference type="EC" id="3.1.6.1"/>
    </reaction>
</comment>
<dbReference type="GO" id="GO:0004065">
    <property type="term" value="F:arylsulfatase activity"/>
    <property type="evidence" value="ECO:0007669"/>
    <property type="project" value="UniProtKB-UniRule"/>
</dbReference>
<dbReference type="PIRSF" id="PIRSF000972">
    <property type="entry name" value="Arylsulf_plant"/>
    <property type="match status" value="1"/>
</dbReference>
<dbReference type="AlphaFoldDB" id="A0A6A6JQW8"/>
<gene>
    <name evidence="8" type="ORF">EI97DRAFT_448726</name>
</gene>
<comment type="similarity">
    <text evidence="1 5">Belongs to the sulfatase family.</text>
</comment>
<dbReference type="EC" id="3.1.6.1" evidence="5"/>
<feature type="domain" description="Sulfatase N-terminal" evidence="7">
    <location>
        <begin position="36"/>
        <end position="387"/>
    </location>
</feature>
<keyword evidence="9" id="KW-1185">Reference proteome</keyword>
<reference evidence="8" key="1">
    <citation type="journal article" date="2020" name="Stud. Mycol.">
        <title>101 Dothideomycetes genomes: a test case for predicting lifestyles and emergence of pathogens.</title>
        <authorList>
            <person name="Haridas S."/>
            <person name="Albert R."/>
            <person name="Binder M."/>
            <person name="Bloem J."/>
            <person name="Labutti K."/>
            <person name="Salamov A."/>
            <person name="Andreopoulos B."/>
            <person name="Baker S."/>
            <person name="Barry K."/>
            <person name="Bills G."/>
            <person name="Bluhm B."/>
            <person name="Cannon C."/>
            <person name="Castanera R."/>
            <person name="Culley D."/>
            <person name="Daum C."/>
            <person name="Ezra D."/>
            <person name="Gonzalez J."/>
            <person name="Henrissat B."/>
            <person name="Kuo A."/>
            <person name="Liang C."/>
            <person name="Lipzen A."/>
            <person name="Lutzoni F."/>
            <person name="Magnuson J."/>
            <person name="Mondo S."/>
            <person name="Nolan M."/>
            <person name="Ohm R."/>
            <person name="Pangilinan J."/>
            <person name="Park H.-J."/>
            <person name="Ramirez L."/>
            <person name="Alfaro M."/>
            <person name="Sun H."/>
            <person name="Tritt A."/>
            <person name="Yoshinaga Y."/>
            <person name="Zwiers L.-H."/>
            <person name="Turgeon B."/>
            <person name="Goodwin S."/>
            <person name="Spatafora J."/>
            <person name="Crous P."/>
            <person name="Grigoriev I."/>
        </authorList>
    </citation>
    <scope>NUCLEOTIDE SEQUENCE</scope>
    <source>
        <strain evidence="8">CBS 379.55</strain>
    </source>
</reference>
<evidence type="ECO:0000313" key="9">
    <source>
        <dbReference type="Proteomes" id="UP000800097"/>
    </source>
</evidence>
<dbReference type="InterPro" id="IPR017850">
    <property type="entry name" value="Alkaline_phosphatase_core_sf"/>
</dbReference>
<dbReference type="CDD" id="cd16147">
    <property type="entry name" value="G6S"/>
    <property type="match status" value="1"/>
</dbReference>
<dbReference type="RefSeq" id="XP_033656481.1">
    <property type="nucleotide sequence ID" value="XM_033800178.1"/>
</dbReference>
<dbReference type="Pfam" id="PF00884">
    <property type="entry name" value="Sulfatase"/>
    <property type="match status" value="1"/>
</dbReference>
<keyword evidence="4" id="KW-0325">Glycoprotein</keyword>
<dbReference type="Gene3D" id="3.40.720.10">
    <property type="entry name" value="Alkaline Phosphatase, subunit A"/>
    <property type="match status" value="1"/>
</dbReference>
<evidence type="ECO:0000256" key="1">
    <source>
        <dbReference type="ARBA" id="ARBA00008779"/>
    </source>
</evidence>
<dbReference type="GO" id="GO:0005539">
    <property type="term" value="F:glycosaminoglycan binding"/>
    <property type="evidence" value="ECO:0007669"/>
    <property type="project" value="TreeGrafter"/>
</dbReference>
<sequence length="584" mass="65559">MRSPLLWSGLNLGLFGQSPNRELLSQARLGPHTPRPNIVFILTDDQDLHLNSLSYMPFVQKHLIEQGTFYTRHFCTVALCCPSRVSLWTGKAAHNTNVTDVSPPYGGYPKFVSQGLNENFLPVWLQEAGYSTYYTGKLLNAHTVENYASPYVKGFNGSDFLLDPFTYQYLNSTYQRNRESPVSYEGQHSVDVLAEKAYGFLEDALENEAPFFLTVAPVAPHSNVRIQRLEGDIEDIVAEFTEPIPAERHVHVFPDAKVPRTANFNPETPSGVNWIQRLPRQSKENVEYNDHFYRSRLRALQGVDEIVGGLVTRLERAGKLDNTYIIYSSDNGYHIGQHRLQPGKECGFEEDINVPLIIRGPGVPKNVTTAIVTTHTDLAPTILGLTGTSLREDFDGAAIPLTEAGLDEASESRHEHVNVEYWGFALGEGKDWDGGKLSNSVVLRLISGSYNFYYSVWCNNVHELYDLNDDPGQLNNLLAHPSSSITLLGHALHKVVSRLDALLFVLKSCKGETCVKPWKALHPAGNVQNLHDALAPRYDAFYEREQKPVEYTRCEAGYIVDAEGPQFEREGLVYRGGRAWSEWT</sequence>
<evidence type="ECO:0000256" key="4">
    <source>
        <dbReference type="ARBA" id="ARBA00023180"/>
    </source>
</evidence>
<dbReference type="PANTHER" id="PTHR43108:SF8">
    <property type="entry name" value="SD21168P"/>
    <property type="match status" value="1"/>
</dbReference>
<dbReference type="GeneID" id="54553353"/>
<feature type="modified residue" description="3-oxoalanine (Cys)" evidence="6">
    <location>
        <position position="80"/>
    </location>
</feature>
<dbReference type="InterPro" id="IPR012083">
    <property type="entry name" value="Arylsulfatase"/>
</dbReference>
<dbReference type="GO" id="GO:0018958">
    <property type="term" value="P:phenol-containing compound metabolic process"/>
    <property type="evidence" value="ECO:0007669"/>
    <property type="project" value="InterPro"/>
</dbReference>
<keyword evidence="2" id="KW-0732">Signal</keyword>